<evidence type="ECO:0000256" key="4">
    <source>
        <dbReference type="ARBA" id="ARBA00022692"/>
    </source>
</evidence>
<keyword evidence="2 7" id="KW-0813">Transport</keyword>
<evidence type="ECO:0000256" key="7">
    <source>
        <dbReference type="RuleBase" id="RU363032"/>
    </source>
</evidence>
<organism evidence="9 10">
    <name type="scientific">Brachybacterium hainanense</name>
    <dbReference type="NCBI Taxonomy" id="1541174"/>
    <lineage>
        <taxon>Bacteria</taxon>
        <taxon>Bacillati</taxon>
        <taxon>Actinomycetota</taxon>
        <taxon>Actinomycetes</taxon>
        <taxon>Micrococcales</taxon>
        <taxon>Dermabacteraceae</taxon>
        <taxon>Brachybacterium</taxon>
    </lineage>
</organism>
<feature type="domain" description="ABC transmembrane type-1" evidence="8">
    <location>
        <begin position="74"/>
        <end position="265"/>
    </location>
</feature>
<reference evidence="9 10" key="1">
    <citation type="submission" date="2024-09" db="EMBL/GenBank/DDBJ databases">
        <authorList>
            <person name="Sun Q."/>
            <person name="Mori K."/>
        </authorList>
    </citation>
    <scope>NUCLEOTIDE SEQUENCE [LARGE SCALE GENOMIC DNA]</scope>
    <source>
        <strain evidence="9 10">CICC 10874</strain>
    </source>
</reference>
<evidence type="ECO:0000256" key="3">
    <source>
        <dbReference type="ARBA" id="ARBA00022475"/>
    </source>
</evidence>
<name>A0ABV6R859_9MICO</name>
<dbReference type="PROSITE" id="PS50928">
    <property type="entry name" value="ABC_TM1"/>
    <property type="match status" value="1"/>
</dbReference>
<feature type="transmembrane region" description="Helical" evidence="7">
    <location>
        <begin position="142"/>
        <end position="163"/>
    </location>
</feature>
<dbReference type="PANTHER" id="PTHR43744">
    <property type="entry name" value="ABC TRANSPORTER PERMEASE PROTEIN MG189-RELATED-RELATED"/>
    <property type="match status" value="1"/>
</dbReference>
<evidence type="ECO:0000313" key="9">
    <source>
        <dbReference type="EMBL" id="MFC0673150.1"/>
    </source>
</evidence>
<feature type="transmembrane region" description="Helical" evidence="7">
    <location>
        <begin position="242"/>
        <end position="265"/>
    </location>
</feature>
<protein>
    <submittedName>
        <fullName evidence="9">Carbohydrate ABC transporter permease</fullName>
    </submittedName>
</protein>
<keyword evidence="4 7" id="KW-0812">Transmembrane</keyword>
<dbReference type="EMBL" id="JBHLSV010000004">
    <property type="protein sequence ID" value="MFC0673150.1"/>
    <property type="molecule type" value="Genomic_DNA"/>
</dbReference>
<keyword evidence="10" id="KW-1185">Reference proteome</keyword>
<keyword evidence="5 7" id="KW-1133">Transmembrane helix</keyword>
<dbReference type="Gene3D" id="1.10.3720.10">
    <property type="entry name" value="MetI-like"/>
    <property type="match status" value="1"/>
</dbReference>
<proteinExistence type="inferred from homology"/>
<sequence length="279" mass="30176">MTTPTLPRILRTAPMMIALLAISALTAFPVLVVALAAFTPESQINAWPPRLLPRSLTLDNFTDLAGRLPIGQQTWNSLLFAVSVTALALILNSLAAYALARIDFRGNGLVLTVLIATMMIPFQALLIPIYQMVAQLGWVNTLWGLVIPRAADVAGIFLLRQFFVTLPRDLDSAARIDGAGELRIFWSIVLPNAKPALLTMALFHVVNNWNDLLWPLIMTNDSSSRPLTAGLTLLTGSATGSAPYGVVMAGSLIAIVPLVVMYLLVQKRFIEGVAMSGMK</sequence>
<comment type="subcellular location">
    <subcellularLocation>
        <location evidence="1 7">Cell membrane</location>
        <topology evidence="1 7">Multi-pass membrane protein</topology>
    </subcellularLocation>
</comment>
<dbReference type="Proteomes" id="UP001589793">
    <property type="component" value="Unassembled WGS sequence"/>
</dbReference>
<feature type="transmembrane region" description="Helical" evidence="7">
    <location>
        <begin position="109"/>
        <end position="130"/>
    </location>
</feature>
<evidence type="ECO:0000256" key="5">
    <source>
        <dbReference type="ARBA" id="ARBA00022989"/>
    </source>
</evidence>
<dbReference type="InterPro" id="IPR035906">
    <property type="entry name" value="MetI-like_sf"/>
</dbReference>
<dbReference type="SUPFAM" id="SSF161098">
    <property type="entry name" value="MetI-like"/>
    <property type="match status" value="1"/>
</dbReference>
<gene>
    <name evidence="9" type="ORF">ACFFF6_04170</name>
</gene>
<evidence type="ECO:0000313" key="10">
    <source>
        <dbReference type="Proteomes" id="UP001589793"/>
    </source>
</evidence>
<accession>A0ABV6R859</accession>
<feature type="transmembrane region" description="Helical" evidence="7">
    <location>
        <begin position="184"/>
        <end position="206"/>
    </location>
</feature>
<keyword evidence="6 7" id="KW-0472">Membrane</keyword>
<dbReference type="InterPro" id="IPR000515">
    <property type="entry name" value="MetI-like"/>
</dbReference>
<dbReference type="PANTHER" id="PTHR43744:SF8">
    <property type="entry name" value="SN-GLYCEROL-3-PHOSPHATE TRANSPORT SYSTEM PERMEASE PROTEIN UGPE"/>
    <property type="match status" value="1"/>
</dbReference>
<evidence type="ECO:0000256" key="6">
    <source>
        <dbReference type="ARBA" id="ARBA00023136"/>
    </source>
</evidence>
<evidence type="ECO:0000259" key="8">
    <source>
        <dbReference type="PROSITE" id="PS50928"/>
    </source>
</evidence>
<comment type="similarity">
    <text evidence="7">Belongs to the binding-protein-dependent transport system permease family.</text>
</comment>
<evidence type="ECO:0000256" key="2">
    <source>
        <dbReference type="ARBA" id="ARBA00022448"/>
    </source>
</evidence>
<dbReference type="RefSeq" id="WP_376978489.1">
    <property type="nucleotide sequence ID" value="NZ_JBHLSV010000004.1"/>
</dbReference>
<dbReference type="Pfam" id="PF00528">
    <property type="entry name" value="BPD_transp_1"/>
    <property type="match status" value="1"/>
</dbReference>
<evidence type="ECO:0000256" key="1">
    <source>
        <dbReference type="ARBA" id="ARBA00004651"/>
    </source>
</evidence>
<dbReference type="CDD" id="cd06261">
    <property type="entry name" value="TM_PBP2"/>
    <property type="match status" value="1"/>
</dbReference>
<feature type="transmembrane region" description="Helical" evidence="7">
    <location>
        <begin position="78"/>
        <end position="100"/>
    </location>
</feature>
<keyword evidence="3" id="KW-1003">Cell membrane</keyword>
<comment type="caution">
    <text evidence="9">The sequence shown here is derived from an EMBL/GenBank/DDBJ whole genome shotgun (WGS) entry which is preliminary data.</text>
</comment>